<gene>
    <name evidence="4" type="ORF">AVDCRST_MAG29-2290</name>
</gene>
<dbReference type="GO" id="GO:0008652">
    <property type="term" value="P:amino acid biosynthetic process"/>
    <property type="evidence" value="ECO:0007669"/>
    <property type="project" value="UniProtKB-ARBA"/>
</dbReference>
<protein>
    <submittedName>
        <fullName evidence="4">Aminodeoxychorismate lyase</fullName>
        <ecNumber evidence="4">4.1.3.38</ecNumber>
    </submittedName>
</protein>
<keyword evidence="4" id="KW-0456">Lyase</keyword>
<dbReference type="InterPro" id="IPR001544">
    <property type="entry name" value="Aminotrans_IV"/>
</dbReference>
<evidence type="ECO:0000256" key="3">
    <source>
        <dbReference type="ARBA" id="ARBA00022898"/>
    </source>
</evidence>
<dbReference type="EMBL" id="CADCUG010000136">
    <property type="protein sequence ID" value="CAA9351574.1"/>
    <property type="molecule type" value="Genomic_DNA"/>
</dbReference>
<dbReference type="SUPFAM" id="SSF56752">
    <property type="entry name" value="D-aminoacid aminotransferase-like PLP-dependent enzymes"/>
    <property type="match status" value="1"/>
</dbReference>
<sequence>MRAWVGNWLIADVDTPAISVLDHGLTVGDGVFETVKAVRGQPFALTRHLRRLTVSAAGLGLAAPDLDLVRHAVGAVLDAPVDEVVRVRITWTAGPGRLGSDRDGSEQGTLVVIASDAVSRADSVAVATVPWPRNERSAVSGLKTTSYAENVVALAAAHAAGASEAVFGNTRGELCEGTGSNICYVVDGEVRTPSLGSGCLAGVTRALVLKWCDVVERDAPVEVLAHADEVFLVGTTRDVQPVHRVDSRDLGPPGPLTRKVMATWAERVAVEVDP</sequence>
<dbReference type="GO" id="GO:0046394">
    <property type="term" value="P:carboxylic acid biosynthetic process"/>
    <property type="evidence" value="ECO:0007669"/>
    <property type="project" value="UniProtKB-ARBA"/>
</dbReference>
<dbReference type="PANTHER" id="PTHR42743:SF11">
    <property type="entry name" value="AMINODEOXYCHORISMATE LYASE"/>
    <property type="match status" value="1"/>
</dbReference>
<dbReference type="Gene3D" id="3.30.470.10">
    <property type="match status" value="1"/>
</dbReference>
<dbReference type="InterPro" id="IPR036038">
    <property type="entry name" value="Aminotransferase-like"/>
</dbReference>
<dbReference type="InterPro" id="IPR043132">
    <property type="entry name" value="BCAT-like_C"/>
</dbReference>
<evidence type="ECO:0000256" key="1">
    <source>
        <dbReference type="ARBA" id="ARBA00001933"/>
    </source>
</evidence>
<evidence type="ECO:0000313" key="4">
    <source>
        <dbReference type="EMBL" id="CAA9351574.1"/>
    </source>
</evidence>
<dbReference type="AlphaFoldDB" id="A0A6J4MCD2"/>
<evidence type="ECO:0000256" key="2">
    <source>
        <dbReference type="ARBA" id="ARBA00009320"/>
    </source>
</evidence>
<reference evidence="4" key="1">
    <citation type="submission" date="2020-02" db="EMBL/GenBank/DDBJ databases">
        <authorList>
            <person name="Meier V. D."/>
        </authorList>
    </citation>
    <scope>NUCLEOTIDE SEQUENCE</scope>
    <source>
        <strain evidence="4">AVDCRST_MAG29</strain>
    </source>
</reference>
<keyword evidence="3" id="KW-0663">Pyridoxal phosphate</keyword>
<dbReference type="Gene3D" id="3.20.10.10">
    <property type="entry name" value="D-amino Acid Aminotransferase, subunit A, domain 2"/>
    <property type="match status" value="1"/>
</dbReference>
<dbReference type="GO" id="GO:0008696">
    <property type="term" value="F:4-amino-4-deoxychorismate lyase activity"/>
    <property type="evidence" value="ECO:0007669"/>
    <property type="project" value="UniProtKB-EC"/>
</dbReference>
<dbReference type="InterPro" id="IPR050571">
    <property type="entry name" value="Class-IV_PLP-Dep_Aminotrnsfr"/>
</dbReference>
<dbReference type="EC" id="4.1.3.38" evidence="4"/>
<comment type="similarity">
    <text evidence="2">Belongs to the class-IV pyridoxal-phosphate-dependent aminotransferase family.</text>
</comment>
<comment type="cofactor">
    <cofactor evidence="1">
        <name>pyridoxal 5'-phosphate</name>
        <dbReference type="ChEBI" id="CHEBI:597326"/>
    </cofactor>
</comment>
<dbReference type="PANTHER" id="PTHR42743">
    <property type="entry name" value="AMINO-ACID AMINOTRANSFERASE"/>
    <property type="match status" value="1"/>
</dbReference>
<proteinExistence type="inferred from homology"/>
<accession>A0A6J4MCD2</accession>
<organism evidence="4">
    <name type="scientific">uncultured Nocardioidaceae bacterium</name>
    <dbReference type="NCBI Taxonomy" id="253824"/>
    <lineage>
        <taxon>Bacteria</taxon>
        <taxon>Bacillati</taxon>
        <taxon>Actinomycetota</taxon>
        <taxon>Actinomycetes</taxon>
        <taxon>Propionibacteriales</taxon>
        <taxon>Nocardioidaceae</taxon>
        <taxon>environmental samples</taxon>
    </lineage>
</organism>
<dbReference type="InterPro" id="IPR043131">
    <property type="entry name" value="BCAT-like_N"/>
</dbReference>
<dbReference type="GO" id="GO:0005829">
    <property type="term" value="C:cytosol"/>
    <property type="evidence" value="ECO:0007669"/>
    <property type="project" value="TreeGrafter"/>
</dbReference>
<dbReference type="FunFam" id="3.20.10.10:FF:000002">
    <property type="entry name" value="D-alanine aminotransferase"/>
    <property type="match status" value="1"/>
</dbReference>
<name>A0A6J4MCD2_9ACTN</name>
<dbReference type="Pfam" id="PF01063">
    <property type="entry name" value="Aminotran_4"/>
    <property type="match status" value="1"/>
</dbReference>